<dbReference type="EMBL" id="LFMI01000185">
    <property type="protein sequence ID" value="OTA01248.1"/>
    <property type="molecule type" value="Genomic_DNA"/>
</dbReference>
<keyword evidence="1" id="KW-0802">TPR repeat</keyword>
<dbReference type="PROSITE" id="PS50005">
    <property type="entry name" value="TPR"/>
    <property type="match status" value="1"/>
</dbReference>
<gene>
    <name evidence="2" type="ORF">A9Z42_0015500</name>
</gene>
<protein>
    <submittedName>
        <fullName evidence="2">TPR domain protein</fullName>
    </submittedName>
</protein>
<dbReference type="InterPro" id="IPR019734">
    <property type="entry name" value="TPR_rpt"/>
</dbReference>
<dbReference type="Proteomes" id="UP000219286">
    <property type="component" value="Unassembled WGS sequence"/>
</dbReference>
<dbReference type="OrthoDB" id="414774at2759"/>
<sequence length="613" mass="68983">MNDKTAALEDDGYFNLGTYHRPITTKSPDAQRWFNRGLIWAYGLNLQEASNCFEKVIQADPGCAMGYWGLAYTRGLYHDKAWRAFDPEEAKLGIRDSYNASRIALKLAGSASPVEQALIRAIVARYPHSAPTVEVLTEWDLDAVEAAEKEYSEWDRAYADSIEAVYNQFNDDLDIVVFYAEALMNLASGDMWDPNSGDPLPEARTLDVHAAVSKALAQKGASEHPGLLQSHIRLMERSRTPEVAVHSANLLRDLVPDSGHLIHVSSIIDILLGEYRSAITANIAAIKADAKYVEKARRKDTSLNVYYRVKPYHTVIYAAMLSGQSRLALDYCTRLEESLPVELLETESPPLALWVEFCWALRIHVLVRFGRWDEVSQLALPDQRRLFCTTVATIRWAQRMADAALGIVDDGIERYMVFVKALVRVPSARLTYPHKSRLLLQTAISLLSGYREYCKGNFEEAFDLVRQNIEKEDGLVYSQPWGWMLPARHVYGAMLLEQGRVEEAAQIYAEDLGLEGTLPRCRQHPNNVWALRGYYECLRLLGRTAEAKMLELPLRLATQIANVPIQSSAILRNSAKEASAEEKKAALIEEKGFAEKEKVSAEDARPVDESRDS</sequence>
<dbReference type="PANTHER" id="PTHR45588:SF1">
    <property type="entry name" value="WW DOMAIN-CONTAINING PROTEIN"/>
    <property type="match status" value="1"/>
</dbReference>
<dbReference type="SUPFAM" id="SSF48452">
    <property type="entry name" value="TPR-like"/>
    <property type="match status" value="2"/>
</dbReference>
<proteinExistence type="predicted"/>
<accession>A0A2H2Z3Z3</accession>
<keyword evidence="3" id="KW-1185">Reference proteome</keyword>
<dbReference type="AlphaFoldDB" id="A0A2H2Z3Z3"/>
<reference evidence="2 3" key="1">
    <citation type="journal article" date="2015" name="Genome Announc.">
        <title>Genome sequence and annotation of Trichoderma parareesei, the ancestor of the cellulase producer Trichoderma reesei.</title>
        <authorList>
            <person name="Yang D."/>
            <person name="Pomraning K."/>
            <person name="Kopchinskiy A."/>
            <person name="Karimi Aghcheh R."/>
            <person name="Atanasova L."/>
            <person name="Chenthamara K."/>
            <person name="Baker S.E."/>
            <person name="Zhang R."/>
            <person name="Shen Q."/>
            <person name="Freitag M."/>
            <person name="Kubicek C.P."/>
            <person name="Druzhinina I.S."/>
        </authorList>
    </citation>
    <scope>NUCLEOTIDE SEQUENCE [LARGE SCALE GENOMIC DNA]</scope>
    <source>
        <strain evidence="2 3">CBS 125925</strain>
    </source>
</reference>
<dbReference type="InterPro" id="IPR011990">
    <property type="entry name" value="TPR-like_helical_dom_sf"/>
</dbReference>
<feature type="repeat" description="TPR" evidence="1">
    <location>
        <begin position="30"/>
        <end position="63"/>
    </location>
</feature>
<evidence type="ECO:0000313" key="3">
    <source>
        <dbReference type="Proteomes" id="UP000219286"/>
    </source>
</evidence>
<evidence type="ECO:0000256" key="1">
    <source>
        <dbReference type="PROSITE-ProRule" id="PRU00339"/>
    </source>
</evidence>
<organism evidence="2 3">
    <name type="scientific">Trichoderma parareesei</name>
    <name type="common">Filamentous fungus</name>
    <dbReference type="NCBI Taxonomy" id="858221"/>
    <lineage>
        <taxon>Eukaryota</taxon>
        <taxon>Fungi</taxon>
        <taxon>Dikarya</taxon>
        <taxon>Ascomycota</taxon>
        <taxon>Pezizomycotina</taxon>
        <taxon>Sordariomycetes</taxon>
        <taxon>Hypocreomycetidae</taxon>
        <taxon>Hypocreales</taxon>
        <taxon>Hypocreaceae</taxon>
        <taxon>Trichoderma</taxon>
    </lineage>
</organism>
<comment type="caution">
    <text evidence="2">The sequence shown here is derived from an EMBL/GenBank/DDBJ whole genome shotgun (WGS) entry which is preliminary data.</text>
</comment>
<dbReference type="PANTHER" id="PTHR45588">
    <property type="entry name" value="TPR DOMAIN-CONTAINING PROTEIN"/>
    <property type="match status" value="1"/>
</dbReference>
<name>A0A2H2Z3Z3_TRIPA</name>
<evidence type="ECO:0000313" key="2">
    <source>
        <dbReference type="EMBL" id="OTA01248.1"/>
    </source>
</evidence>
<dbReference type="Gene3D" id="1.25.40.10">
    <property type="entry name" value="Tetratricopeptide repeat domain"/>
    <property type="match status" value="2"/>
</dbReference>